<evidence type="ECO:0000313" key="3">
    <source>
        <dbReference type="Proteomes" id="UP001139347"/>
    </source>
</evidence>
<keyword evidence="1" id="KW-0812">Transmembrane</keyword>
<feature type="transmembrane region" description="Helical" evidence="1">
    <location>
        <begin position="124"/>
        <end position="144"/>
    </location>
</feature>
<evidence type="ECO:0000313" key="2">
    <source>
        <dbReference type="EMBL" id="MCJ8013159.1"/>
    </source>
</evidence>
<protein>
    <submittedName>
        <fullName evidence="2">Uncharacterized protein</fullName>
    </submittedName>
</protein>
<reference evidence="2" key="1">
    <citation type="submission" date="2022-04" db="EMBL/GenBank/DDBJ databases">
        <title>Paenibacillus mangrovi sp. nov., a novel endophytic bacterium isolated from bark of Kandelia candel.</title>
        <authorList>
            <person name="Tuo L."/>
        </authorList>
    </citation>
    <scope>NUCLEOTIDE SEQUENCE</scope>
    <source>
        <strain evidence="2">KQZ6P-2</strain>
    </source>
</reference>
<comment type="caution">
    <text evidence="2">The sequence shown here is derived from an EMBL/GenBank/DDBJ whole genome shotgun (WGS) entry which is preliminary data.</text>
</comment>
<dbReference type="Proteomes" id="UP001139347">
    <property type="component" value="Unassembled WGS sequence"/>
</dbReference>
<feature type="transmembrane region" description="Helical" evidence="1">
    <location>
        <begin position="14"/>
        <end position="36"/>
    </location>
</feature>
<keyword evidence="1" id="KW-0472">Membrane</keyword>
<accession>A0A9X1WWA8</accession>
<keyword evidence="3" id="KW-1185">Reference proteome</keyword>
<feature type="transmembrane region" description="Helical" evidence="1">
    <location>
        <begin position="94"/>
        <end position="112"/>
    </location>
</feature>
<keyword evidence="1" id="KW-1133">Transmembrane helix</keyword>
<organism evidence="2 3">
    <name type="scientific">Paenibacillus mangrovi</name>
    <dbReference type="NCBI Taxonomy" id="2931978"/>
    <lineage>
        <taxon>Bacteria</taxon>
        <taxon>Bacillati</taxon>
        <taxon>Bacillota</taxon>
        <taxon>Bacilli</taxon>
        <taxon>Bacillales</taxon>
        <taxon>Paenibacillaceae</taxon>
        <taxon>Paenibacillus</taxon>
    </lineage>
</organism>
<proteinExistence type="predicted"/>
<dbReference type="RefSeq" id="WP_244726257.1">
    <property type="nucleotide sequence ID" value="NZ_JALIRP010000006.1"/>
</dbReference>
<name>A0A9X1WWA8_9BACL</name>
<feature type="transmembrane region" description="Helical" evidence="1">
    <location>
        <begin position="64"/>
        <end position="82"/>
    </location>
</feature>
<gene>
    <name evidence="2" type="ORF">MUG84_15615</name>
</gene>
<sequence length="160" mass="18069">MGKRIKRLASFPGFWLRGLICGLAGGFILGLFLRLVEQNTGHQVYRLLLNVDFISFLPPHMPEWIEFALHMVVSLIIGLLYSSWVMSSIKPRPLLSGLILGLLSSLLYFPLADLSDRVPSPSDMTAFAWWLTGHLLFGFTLFGVDQMLNPLYRMAQSKRA</sequence>
<dbReference type="AlphaFoldDB" id="A0A9X1WWA8"/>
<dbReference type="EMBL" id="JALIRP010000006">
    <property type="protein sequence ID" value="MCJ8013159.1"/>
    <property type="molecule type" value="Genomic_DNA"/>
</dbReference>
<evidence type="ECO:0000256" key="1">
    <source>
        <dbReference type="SAM" id="Phobius"/>
    </source>
</evidence>